<gene>
    <name evidence="1" type="ORF">A361_12780</name>
</gene>
<reference evidence="1 2" key="1">
    <citation type="submission" date="2016-04" db="EMBL/GenBank/DDBJ databases">
        <title>Complete genome sequence of Bacillus oceanisediminis strain 2691.</title>
        <authorList>
            <person name="Jeong H."/>
            <person name="Kim H.J."/>
            <person name="Lee D.-W."/>
        </authorList>
    </citation>
    <scope>NUCLEOTIDE SEQUENCE [LARGE SCALE GENOMIC DNA]</scope>
    <source>
        <strain evidence="1 2">2691</strain>
    </source>
</reference>
<name>A0A160MH52_9BACI</name>
<proteinExistence type="predicted"/>
<evidence type="ECO:0000313" key="1">
    <source>
        <dbReference type="EMBL" id="AND42752.1"/>
    </source>
</evidence>
<dbReference type="KEGG" id="bon:A361_12780"/>
<evidence type="ECO:0000313" key="2">
    <source>
        <dbReference type="Proteomes" id="UP000077856"/>
    </source>
</evidence>
<protein>
    <submittedName>
        <fullName evidence="1">Uncharacterized protein</fullName>
    </submittedName>
</protein>
<dbReference type="Proteomes" id="UP000077856">
    <property type="component" value="Chromosome"/>
</dbReference>
<sequence>MCKERGISVKRRNKFEHNDIVILIDTGEKVTINKTCYVAKMKKYTYTIKEKPKMFYFEEEMKELL</sequence>
<accession>A0A160MH52</accession>
<dbReference type="EMBL" id="CP015506">
    <property type="protein sequence ID" value="AND42752.1"/>
    <property type="molecule type" value="Genomic_DNA"/>
</dbReference>
<organism evidence="1 2">
    <name type="scientific">Cytobacillus oceanisediminis 2691</name>
    <dbReference type="NCBI Taxonomy" id="1196031"/>
    <lineage>
        <taxon>Bacteria</taxon>
        <taxon>Bacillati</taxon>
        <taxon>Bacillota</taxon>
        <taxon>Bacilli</taxon>
        <taxon>Bacillales</taxon>
        <taxon>Bacillaceae</taxon>
        <taxon>Cytobacillus</taxon>
    </lineage>
</organism>
<dbReference type="eggNOG" id="ENOG5030D1X">
    <property type="taxonomic scope" value="Bacteria"/>
</dbReference>
<dbReference type="AlphaFoldDB" id="A0A160MH52"/>